<evidence type="ECO:0000256" key="3">
    <source>
        <dbReference type="PROSITE-ProRule" id="PRU00339"/>
    </source>
</evidence>
<dbReference type="AlphaFoldDB" id="H7ELF3"/>
<dbReference type="Proteomes" id="UP000003571">
    <property type="component" value="Unassembled WGS sequence"/>
</dbReference>
<dbReference type="STRING" id="907348.TresaDRAFT_1103"/>
<accession>H7ELF3</accession>
<reference evidence="4 5" key="1">
    <citation type="submission" date="2011-09" db="EMBL/GenBank/DDBJ databases">
        <title>The draft genome of Treponema saccharophilum DSM 2985.</title>
        <authorList>
            <consortium name="US DOE Joint Genome Institute (JGI-PGF)"/>
            <person name="Lucas S."/>
            <person name="Copeland A."/>
            <person name="Lapidus A."/>
            <person name="Glavina del Rio T."/>
            <person name="Dalin E."/>
            <person name="Tice H."/>
            <person name="Bruce D."/>
            <person name="Goodwin L."/>
            <person name="Pitluck S."/>
            <person name="Peters L."/>
            <person name="Kyrpides N."/>
            <person name="Mavromatis K."/>
            <person name="Ivanova N."/>
            <person name="Markowitz V."/>
            <person name="Cheng J.-F."/>
            <person name="Hugenholtz P."/>
            <person name="Woyke T."/>
            <person name="Wu D."/>
            <person name="Gronow S."/>
            <person name="Wellnitz S."/>
            <person name="Brambilla E."/>
            <person name="Klenk H.-P."/>
            <person name="Eisen J.A."/>
        </authorList>
    </citation>
    <scope>NUCLEOTIDE SEQUENCE [LARGE SCALE GENOMIC DNA]</scope>
    <source>
        <strain evidence="4 5">DSM 2985</strain>
    </source>
</reference>
<evidence type="ECO:0000256" key="2">
    <source>
        <dbReference type="ARBA" id="ARBA00022803"/>
    </source>
</evidence>
<dbReference type="eggNOG" id="COG0457">
    <property type="taxonomic scope" value="Bacteria"/>
</dbReference>
<comment type="caution">
    <text evidence="4">The sequence shown here is derived from an EMBL/GenBank/DDBJ whole genome shotgun (WGS) entry which is preliminary data.</text>
</comment>
<dbReference type="Gene3D" id="1.25.40.10">
    <property type="entry name" value="Tetratricopeptide repeat domain"/>
    <property type="match status" value="2"/>
</dbReference>
<organism evidence="4 5">
    <name type="scientific">Treponema saccharophilum DSM 2985</name>
    <dbReference type="NCBI Taxonomy" id="907348"/>
    <lineage>
        <taxon>Bacteria</taxon>
        <taxon>Pseudomonadati</taxon>
        <taxon>Spirochaetota</taxon>
        <taxon>Spirochaetia</taxon>
        <taxon>Spirochaetales</taxon>
        <taxon>Treponemataceae</taxon>
        <taxon>Treponema</taxon>
    </lineage>
</organism>
<proteinExistence type="predicted"/>
<keyword evidence="1" id="KW-0677">Repeat</keyword>
<dbReference type="InterPro" id="IPR051685">
    <property type="entry name" value="Ycf3/AcsC/BcsC/TPR_MFPF"/>
</dbReference>
<dbReference type="PATRIC" id="fig|907348.3.peg.1739"/>
<dbReference type="EMBL" id="AGRW01000049">
    <property type="protein sequence ID" value="EIC01494.1"/>
    <property type="molecule type" value="Genomic_DNA"/>
</dbReference>
<feature type="repeat" description="TPR" evidence="3">
    <location>
        <begin position="66"/>
        <end position="99"/>
    </location>
</feature>
<name>H7ELF3_9SPIR</name>
<dbReference type="PANTHER" id="PTHR44943">
    <property type="entry name" value="CELLULOSE SYNTHASE OPERON PROTEIN C"/>
    <property type="match status" value="1"/>
</dbReference>
<dbReference type="RefSeq" id="WP_002704761.1">
    <property type="nucleotide sequence ID" value="NZ_AGRW01000049.1"/>
</dbReference>
<dbReference type="InterPro" id="IPR019734">
    <property type="entry name" value="TPR_rpt"/>
</dbReference>
<dbReference type="OrthoDB" id="363271at2"/>
<protein>
    <submittedName>
        <fullName evidence="4">Tetratricopeptide TPR_1 repeat-containing protein</fullName>
    </submittedName>
</protein>
<dbReference type="SUPFAM" id="SSF48452">
    <property type="entry name" value="TPR-like"/>
    <property type="match status" value="1"/>
</dbReference>
<sequence>MKIRMHNARIFESAGDSGNGIAPSSFCGISGFFQGVPRCGLRLGVFLPLVLSGLFFASPRAFASGAVDFFDSGMAKQNKEDYYGASEDYQQALQANPSYGDAWFRLSEVTYAVGDYSLALTYLESAEKFAKNRTEIQNLRGMIYISLGRLDDAKKVFTDIIRTNPNNIDARFGLAEIDLFSGSFSGARQLYLDALKRQTNNRKALLSLALLSAEMGNFDATQTYIEQALKFHSGDAEVHYLAAYLSARRGDYQEAERRARAAVQIDGSFSKAYVLLANILFSQKRYDDTIDICSYLISKNRKTSEAWYLKGLSEMRRGESGKAVTTWSGGLDENPQDEMMRAALELAVAKSVPIEDSRRSGWASYHVQKARDYGKVFMGEESRYEYQRALKVDPNNMEARAEFAELLSRSGLDELYLQQLKFIKSSMKPSSEKPTRRENIVNYTIEAYESLMKYSLSSEWNVDPFYLDKVRWNIGVYYVSSPSRMVHTDGEEVVTGMISDIFGGIATTSVVIHNGAVSGYSEAYRLARKSKLDYFVIVGVEETEREISMDAKVYSGRTGTETDSLNYFRTGNDRFASILRAFRRDVLGMLPVRGKIIRRSVNDIVVDLGFVEGMKENAVLDVVKAGKIQTVDMGRGVRFDEKDSLGTITISKVGEEISQGVLEQNGFYDRVNVGDEVLVRVLPEDGGENAGAISDTSPAAGEDGDRILPAERKKLDANELGIVKTPLVLDLIRGIR</sequence>
<evidence type="ECO:0000313" key="4">
    <source>
        <dbReference type="EMBL" id="EIC01494.1"/>
    </source>
</evidence>
<dbReference type="PROSITE" id="PS50005">
    <property type="entry name" value="TPR"/>
    <property type="match status" value="2"/>
</dbReference>
<dbReference type="Pfam" id="PF14559">
    <property type="entry name" value="TPR_19"/>
    <property type="match status" value="3"/>
</dbReference>
<keyword evidence="5" id="KW-1185">Reference proteome</keyword>
<dbReference type="SMART" id="SM00028">
    <property type="entry name" value="TPR"/>
    <property type="match status" value="9"/>
</dbReference>
<feature type="repeat" description="TPR" evidence="3">
    <location>
        <begin position="134"/>
        <end position="167"/>
    </location>
</feature>
<evidence type="ECO:0000256" key="1">
    <source>
        <dbReference type="ARBA" id="ARBA00022737"/>
    </source>
</evidence>
<keyword evidence="2 3" id="KW-0802">TPR repeat</keyword>
<dbReference type="PANTHER" id="PTHR44943:SF8">
    <property type="entry name" value="TPR REPEAT-CONTAINING PROTEIN MJ0263"/>
    <property type="match status" value="1"/>
</dbReference>
<dbReference type="InterPro" id="IPR011990">
    <property type="entry name" value="TPR-like_helical_dom_sf"/>
</dbReference>
<evidence type="ECO:0000313" key="5">
    <source>
        <dbReference type="Proteomes" id="UP000003571"/>
    </source>
</evidence>
<gene>
    <name evidence="4" type="ORF">TresaDRAFT_1103</name>
</gene>